<comment type="similarity">
    <text evidence="1">Belongs to the short-chain dehydrogenases/reductases (SDR) family.</text>
</comment>
<accession>A0A2S1LXT4</accession>
<dbReference type="RefSeq" id="WP_108729507.1">
    <property type="nucleotide sequence ID" value="NZ_CP025785.1"/>
</dbReference>
<reference evidence="3 4" key="1">
    <citation type="submission" date="2018-01" db="EMBL/GenBank/DDBJ databases">
        <title>Genome sequence of Borrelia tachyglossi.</title>
        <authorList>
            <person name="Gofton A.W."/>
        </authorList>
    </citation>
    <scope>NUCLEOTIDE SEQUENCE [LARGE SCALE GENOMIC DNA]</scope>
    <source>
        <strain evidence="3 4">Bc-F10-1268</strain>
    </source>
</reference>
<name>A0A2S1LXT4_9SPIR</name>
<dbReference type="AlphaFoldDB" id="A0A2S1LXT4"/>
<evidence type="ECO:0000313" key="4">
    <source>
        <dbReference type="Proteomes" id="UP000244655"/>
    </source>
</evidence>
<keyword evidence="2" id="KW-0560">Oxidoreductase</keyword>
<dbReference type="EMBL" id="CP025785">
    <property type="protein sequence ID" value="AWG43108.1"/>
    <property type="molecule type" value="Genomic_DNA"/>
</dbReference>
<dbReference type="PANTHER" id="PTHR43639">
    <property type="entry name" value="OXIDOREDUCTASE, SHORT-CHAIN DEHYDROGENASE/REDUCTASE FAMILY (AFU_ORTHOLOGUE AFUA_5G02870)"/>
    <property type="match status" value="1"/>
</dbReference>
<dbReference type="PRINTS" id="PR00081">
    <property type="entry name" value="GDHRDH"/>
</dbReference>
<evidence type="ECO:0000256" key="1">
    <source>
        <dbReference type="ARBA" id="ARBA00006484"/>
    </source>
</evidence>
<organism evidence="3 4">
    <name type="scientific">Candidatus Borreliella tachyglossi</name>
    <dbReference type="NCBI Taxonomy" id="1964448"/>
    <lineage>
        <taxon>Bacteria</taxon>
        <taxon>Pseudomonadati</taxon>
        <taxon>Spirochaetota</taxon>
        <taxon>Spirochaetia</taxon>
        <taxon>Spirochaetales</taxon>
        <taxon>Borreliaceae</taxon>
        <taxon>Borreliella</taxon>
    </lineage>
</organism>
<gene>
    <name evidence="3" type="ORF">CR532_03975</name>
</gene>
<dbReference type="InterPro" id="IPR002347">
    <property type="entry name" value="SDR_fam"/>
</dbReference>
<dbReference type="PANTHER" id="PTHR43639:SF1">
    <property type="entry name" value="SHORT-CHAIN DEHYDROGENASE_REDUCTASE FAMILY PROTEIN"/>
    <property type="match status" value="1"/>
</dbReference>
<dbReference type="OrthoDB" id="9793499at2"/>
<evidence type="ECO:0000256" key="2">
    <source>
        <dbReference type="ARBA" id="ARBA00023002"/>
    </source>
</evidence>
<dbReference type="Pfam" id="PF13561">
    <property type="entry name" value="adh_short_C2"/>
    <property type="match status" value="1"/>
</dbReference>
<sequence>MSKIVKTYSTTILITAGTSKIGKILVKSLSTRFNIIFTYCSNENETTKLENLGNHIKSIKHDFLRNNNNKLFSKALDLSINNQINVLINNASIFEKSTLENFNDERFRNNLQINSLSALELGKQFLKQKLKNSSIINILDSSISYYNKNYFEYNLSKKLLFEITKALAYEGAPDTQVNGIAPGIIKSSGIKLNNNLKKRNLLLKFGKPSDILKTINFLIRLKFITGEVIFIDGGQSLKKGILNGI</sequence>
<protein>
    <submittedName>
        <fullName evidence="3">Uncharacterized protein</fullName>
    </submittedName>
</protein>
<dbReference type="InterPro" id="IPR036291">
    <property type="entry name" value="NAD(P)-bd_dom_sf"/>
</dbReference>
<dbReference type="SUPFAM" id="SSF51735">
    <property type="entry name" value="NAD(P)-binding Rossmann-fold domains"/>
    <property type="match status" value="1"/>
</dbReference>
<dbReference type="GO" id="GO:0016491">
    <property type="term" value="F:oxidoreductase activity"/>
    <property type="evidence" value="ECO:0007669"/>
    <property type="project" value="UniProtKB-KW"/>
</dbReference>
<proteinExistence type="inferred from homology"/>
<dbReference type="Gene3D" id="3.40.50.720">
    <property type="entry name" value="NAD(P)-binding Rossmann-like Domain"/>
    <property type="match status" value="1"/>
</dbReference>
<evidence type="ECO:0000313" key="3">
    <source>
        <dbReference type="EMBL" id="AWG43108.1"/>
    </source>
</evidence>
<dbReference type="Proteomes" id="UP000244655">
    <property type="component" value="Chromosome"/>
</dbReference>
<keyword evidence="4" id="KW-1185">Reference proteome</keyword>